<dbReference type="PANTHER" id="PTHR43711:SF1">
    <property type="entry name" value="HISTIDINE KINASE 1"/>
    <property type="match status" value="1"/>
</dbReference>
<dbReference type="InterPro" id="IPR003661">
    <property type="entry name" value="HisK_dim/P_dom"/>
</dbReference>
<dbReference type="PANTHER" id="PTHR43711">
    <property type="entry name" value="TWO-COMPONENT HISTIDINE KINASE"/>
    <property type="match status" value="1"/>
</dbReference>
<keyword evidence="3" id="KW-0597">Phosphoprotein</keyword>
<dbReference type="Pfam" id="PF00512">
    <property type="entry name" value="HisKA"/>
    <property type="match status" value="1"/>
</dbReference>
<evidence type="ECO:0000256" key="2">
    <source>
        <dbReference type="ARBA" id="ARBA00012438"/>
    </source>
</evidence>
<reference evidence="9" key="1">
    <citation type="submission" date="2016-10" db="EMBL/GenBank/DDBJ databases">
        <authorList>
            <person name="Varghese N."/>
            <person name="Submissions S."/>
        </authorList>
    </citation>
    <scope>NUCLEOTIDE SEQUENCE [LARGE SCALE GENOMIC DNA]</scope>
    <source>
        <strain evidence="9">CGMCC 1.3431</strain>
    </source>
</reference>
<dbReference type="InterPro" id="IPR050736">
    <property type="entry name" value="Sensor_HK_Regulatory"/>
</dbReference>
<dbReference type="InterPro" id="IPR005467">
    <property type="entry name" value="His_kinase_dom"/>
</dbReference>
<dbReference type="InterPro" id="IPR036890">
    <property type="entry name" value="HATPase_C_sf"/>
</dbReference>
<proteinExistence type="predicted"/>
<dbReference type="SMART" id="SM00065">
    <property type="entry name" value="GAF"/>
    <property type="match status" value="1"/>
</dbReference>
<evidence type="ECO:0000256" key="6">
    <source>
        <dbReference type="ARBA" id="ARBA00023012"/>
    </source>
</evidence>
<dbReference type="SMART" id="SM00388">
    <property type="entry name" value="HisKA"/>
    <property type="match status" value="1"/>
</dbReference>
<dbReference type="OrthoDB" id="9795133at2"/>
<dbReference type="PROSITE" id="PS50109">
    <property type="entry name" value="HIS_KIN"/>
    <property type="match status" value="1"/>
</dbReference>
<dbReference type="Pfam" id="PF01590">
    <property type="entry name" value="GAF"/>
    <property type="match status" value="1"/>
</dbReference>
<sequence length="397" mass="43615">MDTLDITRNGDFQTDIDAVAGIAAVPRILDLICRTTGMGFAAIARITPERWVACGVKDNIGFGLKPGGELKVETTLCHEIRQSLKAIVFDDVAKDPHYATHHTPAIYGLKSYISVPIILPGGRFFGTLCAIDSRPTRVNTPEIIGMFELYAELIAHHLDTHYHMMAAQSELAEAQKTAELREQFIAVLGHDLRNPLGAIMSGVTLLEKIPLDERGTRLVAMMQTCTARMTELIENVLDFARGRMGAGIVLDIRQDIRLEPVLEQVISELRTSWPERVISVAYDLRSPVDCDGSRIAQLFSNLLGNALTYGAPDEPVRVSARSRERKLELQVANGGQQIPADIMTRLFQPFVRGHGQLTQQGLGLGLYIASEIARAHGGELTATSTPEETRFVLQIPA</sequence>
<dbReference type="STRING" id="260084.SAMN02927928_0847"/>
<dbReference type="InterPro" id="IPR003018">
    <property type="entry name" value="GAF"/>
</dbReference>
<keyword evidence="5" id="KW-0418">Kinase</keyword>
<dbReference type="Pfam" id="PF02518">
    <property type="entry name" value="HATPase_c"/>
    <property type="match status" value="1"/>
</dbReference>
<feature type="domain" description="Histidine kinase" evidence="7">
    <location>
        <begin position="187"/>
        <end position="397"/>
    </location>
</feature>
<dbReference type="SUPFAM" id="SSF47384">
    <property type="entry name" value="Homodimeric domain of signal transducing histidine kinase"/>
    <property type="match status" value="1"/>
</dbReference>
<accession>A0A1G4Q1D5</accession>
<dbReference type="InterPro" id="IPR036097">
    <property type="entry name" value="HisK_dim/P_sf"/>
</dbReference>
<dbReference type="Proteomes" id="UP000199150">
    <property type="component" value="Unassembled WGS sequence"/>
</dbReference>
<dbReference type="Gene3D" id="3.30.565.10">
    <property type="entry name" value="Histidine kinase-like ATPase, C-terminal domain"/>
    <property type="match status" value="1"/>
</dbReference>
<dbReference type="CDD" id="cd00082">
    <property type="entry name" value="HisKA"/>
    <property type="match status" value="1"/>
</dbReference>
<evidence type="ECO:0000256" key="3">
    <source>
        <dbReference type="ARBA" id="ARBA00022553"/>
    </source>
</evidence>
<dbReference type="EMBL" id="FMTS01000001">
    <property type="protein sequence ID" value="SCW38434.1"/>
    <property type="molecule type" value="Genomic_DNA"/>
</dbReference>
<dbReference type="SUPFAM" id="SSF55781">
    <property type="entry name" value="GAF domain-like"/>
    <property type="match status" value="1"/>
</dbReference>
<dbReference type="SUPFAM" id="SSF55874">
    <property type="entry name" value="ATPase domain of HSP90 chaperone/DNA topoisomerase II/histidine kinase"/>
    <property type="match status" value="1"/>
</dbReference>
<evidence type="ECO:0000313" key="8">
    <source>
        <dbReference type="EMBL" id="SCW38434.1"/>
    </source>
</evidence>
<dbReference type="AlphaFoldDB" id="A0A1G4Q1D5"/>
<protein>
    <recommendedName>
        <fullName evidence="2">histidine kinase</fullName>
        <ecNumber evidence="2">2.7.13.3</ecNumber>
    </recommendedName>
</protein>
<dbReference type="PRINTS" id="PR00344">
    <property type="entry name" value="BCTRLSENSOR"/>
</dbReference>
<dbReference type="CDD" id="cd00075">
    <property type="entry name" value="HATPase"/>
    <property type="match status" value="1"/>
</dbReference>
<name>A0A1G4Q1D5_9CAUL</name>
<evidence type="ECO:0000256" key="4">
    <source>
        <dbReference type="ARBA" id="ARBA00022679"/>
    </source>
</evidence>
<organism evidence="8 9">
    <name type="scientific">Asticcacaulis taihuensis</name>
    <dbReference type="NCBI Taxonomy" id="260084"/>
    <lineage>
        <taxon>Bacteria</taxon>
        <taxon>Pseudomonadati</taxon>
        <taxon>Pseudomonadota</taxon>
        <taxon>Alphaproteobacteria</taxon>
        <taxon>Caulobacterales</taxon>
        <taxon>Caulobacteraceae</taxon>
        <taxon>Asticcacaulis</taxon>
    </lineage>
</organism>
<keyword evidence="6" id="KW-0902">Two-component regulatory system</keyword>
<evidence type="ECO:0000256" key="1">
    <source>
        <dbReference type="ARBA" id="ARBA00000085"/>
    </source>
</evidence>
<dbReference type="Gene3D" id="1.10.287.130">
    <property type="match status" value="1"/>
</dbReference>
<dbReference type="RefSeq" id="WP_090644014.1">
    <property type="nucleotide sequence ID" value="NZ_CBCRYE010000001.1"/>
</dbReference>
<dbReference type="SMART" id="SM00387">
    <property type="entry name" value="HATPase_c"/>
    <property type="match status" value="1"/>
</dbReference>
<dbReference type="Gene3D" id="3.30.450.40">
    <property type="match status" value="1"/>
</dbReference>
<evidence type="ECO:0000313" key="9">
    <source>
        <dbReference type="Proteomes" id="UP000199150"/>
    </source>
</evidence>
<keyword evidence="4" id="KW-0808">Transferase</keyword>
<gene>
    <name evidence="8" type="ORF">SAMN02927928_0847</name>
</gene>
<dbReference type="InterPro" id="IPR003594">
    <property type="entry name" value="HATPase_dom"/>
</dbReference>
<evidence type="ECO:0000259" key="7">
    <source>
        <dbReference type="PROSITE" id="PS50109"/>
    </source>
</evidence>
<dbReference type="InterPro" id="IPR029016">
    <property type="entry name" value="GAF-like_dom_sf"/>
</dbReference>
<dbReference type="GO" id="GO:0000155">
    <property type="term" value="F:phosphorelay sensor kinase activity"/>
    <property type="evidence" value="ECO:0007669"/>
    <property type="project" value="InterPro"/>
</dbReference>
<dbReference type="InterPro" id="IPR004358">
    <property type="entry name" value="Sig_transdc_His_kin-like_C"/>
</dbReference>
<comment type="catalytic activity">
    <reaction evidence="1">
        <text>ATP + protein L-histidine = ADP + protein N-phospho-L-histidine.</text>
        <dbReference type="EC" id="2.7.13.3"/>
    </reaction>
</comment>
<dbReference type="EC" id="2.7.13.3" evidence="2"/>
<evidence type="ECO:0000256" key="5">
    <source>
        <dbReference type="ARBA" id="ARBA00022777"/>
    </source>
</evidence>
<keyword evidence="9" id="KW-1185">Reference proteome</keyword>